<comment type="similarity">
    <text evidence="3">Belongs to the heat shock protein 70 family.</text>
</comment>
<evidence type="ECO:0000313" key="5">
    <source>
        <dbReference type="EMBL" id="KAF5834705.1"/>
    </source>
</evidence>
<keyword evidence="6" id="KW-1185">Reference proteome</keyword>
<feature type="region of interest" description="Disordered" evidence="4">
    <location>
        <begin position="238"/>
        <end position="301"/>
    </location>
</feature>
<feature type="compositionally biased region" description="Low complexity" evidence="4">
    <location>
        <begin position="240"/>
        <end position="261"/>
    </location>
</feature>
<dbReference type="SUPFAM" id="SSF53067">
    <property type="entry name" value="Actin-like ATPase domain"/>
    <property type="match status" value="2"/>
</dbReference>
<dbReference type="PROSITE" id="PS00329">
    <property type="entry name" value="HSP70_2"/>
    <property type="match status" value="1"/>
</dbReference>
<feature type="compositionally biased region" description="Polar residues" evidence="4">
    <location>
        <begin position="357"/>
        <end position="367"/>
    </location>
</feature>
<evidence type="ECO:0000256" key="3">
    <source>
        <dbReference type="RuleBase" id="RU003322"/>
    </source>
</evidence>
<dbReference type="Proteomes" id="UP000815325">
    <property type="component" value="Unassembled WGS sequence"/>
</dbReference>
<keyword evidence="1 3" id="KW-0547">Nucleotide-binding</keyword>
<dbReference type="PANTHER" id="PTHR19375">
    <property type="entry name" value="HEAT SHOCK PROTEIN 70KDA"/>
    <property type="match status" value="1"/>
</dbReference>
<protein>
    <submittedName>
        <fullName evidence="5">Hsp70 protein-domain-containing protein</fullName>
    </submittedName>
</protein>
<name>A0ABQ7GJB7_DUNSA</name>
<evidence type="ECO:0000256" key="2">
    <source>
        <dbReference type="ARBA" id="ARBA00022840"/>
    </source>
</evidence>
<dbReference type="InterPro" id="IPR018181">
    <property type="entry name" value="Heat_shock_70_CS"/>
</dbReference>
<keyword evidence="2 3" id="KW-0067">ATP-binding</keyword>
<proteinExistence type="inferred from homology"/>
<comment type="caution">
    <text evidence="5">The sequence shown here is derived from an EMBL/GenBank/DDBJ whole genome shotgun (WGS) entry which is preliminary data.</text>
</comment>
<feature type="region of interest" description="Disordered" evidence="4">
    <location>
        <begin position="336"/>
        <end position="368"/>
    </location>
</feature>
<organism evidence="5 6">
    <name type="scientific">Dunaliella salina</name>
    <name type="common">Green alga</name>
    <name type="synonym">Protococcus salinus</name>
    <dbReference type="NCBI Taxonomy" id="3046"/>
    <lineage>
        <taxon>Eukaryota</taxon>
        <taxon>Viridiplantae</taxon>
        <taxon>Chlorophyta</taxon>
        <taxon>core chlorophytes</taxon>
        <taxon>Chlorophyceae</taxon>
        <taxon>CS clade</taxon>
        <taxon>Chlamydomonadales</taxon>
        <taxon>Dunaliellaceae</taxon>
        <taxon>Dunaliella</taxon>
    </lineage>
</organism>
<dbReference type="InterPro" id="IPR013126">
    <property type="entry name" value="Hsp_70_fam"/>
</dbReference>
<feature type="compositionally biased region" description="Low complexity" evidence="4">
    <location>
        <begin position="270"/>
        <end position="280"/>
    </location>
</feature>
<accession>A0ABQ7GJB7</accession>
<feature type="region of interest" description="Disordered" evidence="4">
    <location>
        <begin position="410"/>
        <end position="458"/>
    </location>
</feature>
<dbReference type="EMBL" id="MU069742">
    <property type="protein sequence ID" value="KAF5834705.1"/>
    <property type="molecule type" value="Genomic_DNA"/>
</dbReference>
<dbReference type="Pfam" id="PF00012">
    <property type="entry name" value="HSP70"/>
    <property type="match status" value="2"/>
</dbReference>
<dbReference type="PROSITE" id="PS01036">
    <property type="entry name" value="HSP70_3"/>
    <property type="match status" value="1"/>
</dbReference>
<reference evidence="5" key="1">
    <citation type="submission" date="2017-08" db="EMBL/GenBank/DDBJ databases">
        <authorList>
            <person name="Polle J.E."/>
            <person name="Barry K."/>
            <person name="Cushman J."/>
            <person name="Schmutz J."/>
            <person name="Tran D."/>
            <person name="Hathwaick L.T."/>
            <person name="Yim W.C."/>
            <person name="Jenkins J."/>
            <person name="Mckie-Krisberg Z.M."/>
            <person name="Prochnik S."/>
            <person name="Lindquist E."/>
            <person name="Dockter R.B."/>
            <person name="Adam C."/>
            <person name="Molina H."/>
            <person name="Bunkerborg J."/>
            <person name="Jin E."/>
            <person name="Buchheim M."/>
            <person name="Magnuson J."/>
        </authorList>
    </citation>
    <scope>NUCLEOTIDE SEQUENCE</scope>
    <source>
        <strain evidence="5">CCAP 19/18</strain>
    </source>
</reference>
<evidence type="ECO:0000313" key="6">
    <source>
        <dbReference type="Proteomes" id="UP000815325"/>
    </source>
</evidence>
<evidence type="ECO:0000256" key="4">
    <source>
        <dbReference type="SAM" id="MobiDB-lite"/>
    </source>
</evidence>
<feature type="compositionally biased region" description="Low complexity" evidence="4">
    <location>
        <begin position="410"/>
        <end position="420"/>
    </location>
</feature>
<evidence type="ECO:0000256" key="1">
    <source>
        <dbReference type="ARBA" id="ARBA00022741"/>
    </source>
</evidence>
<gene>
    <name evidence="5" type="ORF">DUNSADRAFT_8530</name>
</gene>
<dbReference type="Gene3D" id="3.30.420.40">
    <property type="match status" value="3"/>
</dbReference>
<feature type="region of interest" description="Disordered" evidence="4">
    <location>
        <begin position="82"/>
        <end position="104"/>
    </location>
</feature>
<feature type="compositionally biased region" description="Polar residues" evidence="4">
    <location>
        <begin position="425"/>
        <end position="435"/>
    </location>
</feature>
<feature type="compositionally biased region" description="Basic and acidic residues" evidence="4">
    <location>
        <begin position="285"/>
        <end position="294"/>
    </location>
</feature>
<sequence>MVQARLWYPPWSHSPRYSAIQDLAGKLSYPVVEGPDGMAAIAAPQPSAQRGTDASLLMPQDISAHVLRHLLLRAEATLAAQKAPSSSSLSTSSQGGGSLHNSSSAGAVSIRRGEQFPPLKHIHEAVITVPAYFNPAQRAATIEAGKAAGLKRVSLLQEPVAAAMAYGYGTSLLNQDNPAAADKYDTLLVFDLGGGTFDVSVLEGFEGILEVLSTDGDAELGGDDYTRALAGLALHKARQRSGSSASSNSRGNKGNSSSRSGSIEDHDRSGSSSSTSGESTQGLEALRDESKESSSDSGSSITADEDIFTVSRSLLSTLTPAQRLAVLTAAEEAKQKLGGGSGGHESASIQLPPGSASLGSQGDRGQQASIEISVSSEEASRVWAPLMARLWRPLYRLATDTRTQFGGRLPAAASLSSPSSKESTDISQNSSSNKGSWEFHMFPPSSPSGNSAGGSQKYVAPPRRLTGLVLVGGSTRMPCIRDFIKEITGIQAASGVNPEEVAGVLVGSVGAGAELADGSYISGMHGRTTGITDTGAEAAPWQP</sequence>
<dbReference type="InterPro" id="IPR043129">
    <property type="entry name" value="ATPase_NBD"/>
</dbReference>